<dbReference type="RefSeq" id="WP_380755981.1">
    <property type="nucleotide sequence ID" value="NZ_JBHSRF010000032.1"/>
</dbReference>
<organism evidence="3 4">
    <name type="scientific">Sphaerisporangium aureirubrum</name>
    <dbReference type="NCBI Taxonomy" id="1544736"/>
    <lineage>
        <taxon>Bacteria</taxon>
        <taxon>Bacillati</taxon>
        <taxon>Actinomycetota</taxon>
        <taxon>Actinomycetes</taxon>
        <taxon>Streptosporangiales</taxon>
        <taxon>Streptosporangiaceae</taxon>
        <taxon>Sphaerisporangium</taxon>
    </lineage>
</organism>
<name>A0ABW1NJZ1_9ACTN</name>
<dbReference type="PANTHER" id="PTHR30448:SF0">
    <property type="entry name" value="RNASE ADAPTER PROTEIN RAPZ"/>
    <property type="match status" value="1"/>
</dbReference>
<dbReference type="EMBL" id="JBHSRF010000032">
    <property type="protein sequence ID" value="MFC6083709.1"/>
    <property type="molecule type" value="Genomic_DNA"/>
</dbReference>
<dbReference type="Pfam" id="PF22740">
    <property type="entry name" value="PapZ_C"/>
    <property type="match status" value="1"/>
</dbReference>
<feature type="region of interest" description="Disordered" evidence="1">
    <location>
        <begin position="1"/>
        <end position="48"/>
    </location>
</feature>
<protein>
    <recommendedName>
        <fullName evidence="2">RapZ C-terminal domain-containing protein</fullName>
    </recommendedName>
</protein>
<evidence type="ECO:0000256" key="1">
    <source>
        <dbReference type="SAM" id="MobiDB-lite"/>
    </source>
</evidence>
<dbReference type="InterPro" id="IPR053931">
    <property type="entry name" value="RapZ_C"/>
</dbReference>
<reference evidence="4" key="1">
    <citation type="journal article" date="2019" name="Int. J. Syst. Evol. Microbiol.">
        <title>The Global Catalogue of Microorganisms (GCM) 10K type strain sequencing project: providing services to taxonomists for standard genome sequencing and annotation.</title>
        <authorList>
            <consortium name="The Broad Institute Genomics Platform"/>
            <consortium name="The Broad Institute Genome Sequencing Center for Infectious Disease"/>
            <person name="Wu L."/>
            <person name="Ma J."/>
        </authorList>
    </citation>
    <scope>NUCLEOTIDE SEQUENCE [LARGE SCALE GENOMIC DNA]</scope>
    <source>
        <strain evidence="4">JCM 30346</strain>
    </source>
</reference>
<evidence type="ECO:0000313" key="3">
    <source>
        <dbReference type="EMBL" id="MFC6083709.1"/>
    </source>
</evidence>
<keyword evidence="4" id="KW-1185">Reference proteome</keyword>
<evidence type="ECO:0000259" key="2">
    <source>
        <dbReference type="Pfam" id="PF22740"/>
    </source>
</evidence>
<dbReference type="InterPro" id="IPR005337">
    <property type="entry name" value="RapZ-like"/>
</dbReference>
<dbReference type="Proteomes" id="UP001596137">
    <property type="component" value="Unassembled WGS sequence"/>
</dbReference>
<dbReference type="PANTHER" id="PTHR30448">
    <property type="entry name" value="RNASE ADAPTER PROTEIN RAPZ"/>
    <property type="match status" value="1"/>
</dbReference>
<proteinExistence type="predicted"/>
<sequence length="131" mass="13654">MTPAPSAETCAPHARRRPLSARVVPAAPTATGEGRGNRDHHPPSDAPVAEHVMTTPGAAESVRGLAMLVLSLLPDLPEGQTVRVAIGCVGGRHRSVALAVALAVRLHSVGFGAEVEHRDITKPVLSKGHHR</sequence>
<gene>
    <name evidence="3" type="ORF">ACFP1K_21260</name>
</gene>
<accession>A0ABW1NJZ1</accession>
<comment type="caution">
    <text evidence="3">The sequence shown here is derived from an EMBL/GenBank/DDBJ whole genome shotgun (WGS) entry which is preliminary data.</text>
</comment>
<evidence type="ECO:0000313" key="4">
    <source>
        <dbReference type="Proteomes" id="UP001596137"/>
    </source>
</evidence>
<feature type="domain" description="RapZ C-terminal" evidence="2">
    <location>
        <begin position="44"/>
        <end position="120"/>
    </location>
</feature>